<feature type="compositionally biased region" description="Basic and acidic residues" evidence="2">
    <location>
        <begin position="464"/>
        <end position="477"/>
    </location>
</feature>
<feature type="region of interest" description="Disordered" evidence="2">
    <location>
        <begin position="410"/>
        <end position="430"/>
    </location>
</feature>
<sequence length="826" mass="90681">MSSSTAPRVIPAKLSFLAIYNPSLGATDETIQDQIVFYYSRTTKVRGKVEVQNPRNAEDLREELNEKLRQVGLAQGMVGFARSFSHGDAVNSVETEKSRIVLHELESGWWILAVDHTESIQSIDLTQLPAPATHDLKTDDGSVKSSNYAIEYSSREVSPPALLLQQLIRAHSIFLLHHGESLQSIFDKLGRTKFCSALERYWAKFAGFWDVLLHGSPAVDIFRGLKLAAGGELGVGVGEEDWGSGEREVLEDFARRTEGLVDIIVSRFGEPSLEQSQNGRENKRTEELDVTELEPWLGGGKYVNAGDGVVFSGIRALSRRSLRDVSHWMEDIYTYGEQAYGVKERPTADRRKRRRRKPDTLPAAEVSRSESRGAHSPGPATSPGETTLPLGIPPPIIKAVETSLNKATKAIDPSQGSEQDTPAATSSPADTEGWMKYLTLGYGTAWGGKGPHIGEQPPASAYPAKHDPVPKSDKTMRYVEPKPDVDWVQERLKQQIWQENTGYYVIGLKGDVEEEGVDEDSEADERVMLRTVNVELVDALPSTPDGDGGTPIVDKELTPAAPAGPRLSRLRAVVYAHRPFIYTFLFRPQTESLTLSTFYRNLHQYFSPLHRPLSNSTSPDKVGARLSAAFNPFTTVSTAAGSGENPQPIYNVVFDPRTLTVHSSLPNIPEPGTLFAEGFSGPGGVVGWSRAEALNVHSQILATVGGTRRTFSEIERTCKTSRGWWVVWLRLAPSAMDRLTDVQAQGETEAGFTVEELREAFLVRRSNDATTSSSKTSGSSGLWRLGRPSTTEKMGRAAAGWRPGGLAEGIGIDPRKYVESLLSLSR</sequence>
<dbReference type="InterPro" id="IPR043987">
    <property type="entry name" value="CCZ1/INTU/HSP4_longin_1"/>
</dbReference>
<dbReference type="GO" id="GO:0035658">
    <property type="term" value="C:Mon1-Ccz1 complex"/>
    <property type="evidence" value="ECO:0007669"/>
    <property type="project" value="InterPro"/>
</dbReference>
<evidence type="ECO:0000313" key="4">
    <source>
        <dbReference type="EMBL" id="KAF2280579.1"/>
    </source>
</evidence>
<accession>A0A6A6JZS4</accession>
<dbReference type="GO" id="GO:0016192">
    <property type="term" value="P:vesicle-mediated transport"/>
    <property type="evidence" value="ECO:0007669"/>
    <property type="project" value="InterPro"/>
</dbReference>
<dbReference type="InterPro" id="IPR013176">
    <property type="entry name" value="Ccz1"/>
</dbReference>
<feature type="compositionally biased region" description="Polar residues" evidence="2">
    <location>
        <begin position="414"/>
        <end position="429"/>
    </location>
</feature>
<evidence type="ECO:0000256" key="2">
    <source>
        <dbReference type="SAM" id="MobiDB-lite"/>
    </source>
</evidence>
<dbReference type="GeneID" id="54548244"/>
<organism evidence="4 5">
    <name type="scientific">Westerdykella ornata</name>
    <dbReference type="NCBI Taxonomy" id="318751"/>
    <lineage>
        <taxon>Eukaryota</taxon>
        <taxon>Fungi</taxon>
        <taxon>Dikarya</taxon>
        <taxon>Ascomycota</taxon>
        <taxon>Pezizomycotina</taxon>
        <taxon>Dothideomycetes</taxon>
        <taxon>Pleosporomycetidae</taxon>
        <taxon>Pleosporales</taxon>
        <taxon>Sporormiaceae</taxon>
        <taxon>Westerdykella</taxon>
    </lineage>
</organism>
<keyword evidence="5" id="KW-1185">Reference proteome</keyword>
<evidence type="ECO:0000259" key="3">
    <source>
        <dbReference type="Pfam" id="PF19031"/>
    </source>
</evidence>
<feature type="domain" description="CCZ1/INTU/HSP4 first Longin" evidence="3">
    <location>
        <begin position="15"/>
        <end position="119"/>
    </location>
</feature>
<reference evidence="4" key="1">
    <citation type="journal article" date="2020" name="Stud. Mycol.">
        <title>101 Dothideomycetes genomes: a test case for predicting lifestyles and emergence of pathogens.</title>
        <authorList>
            <person name="Haridas S."/>
            <person name="Albert R."/>
            <person name="Binder M."/>
            <person name="Bloem J."/>
            <person name="Labutti K."/>
            <person name="Salamov A."/>
            <person name="Andreopoulos B."/>
            <person name="Baker S."/>
            <person name="Barry K."/>
            <person name="Bills G."/>
            <person name="Bluhm B."/>
            <person name="Cannon C."/>
            <person name="Castanera R."/>
            <person name="Culley D."/>
            <person name="Daum C."/>
            <person name="Ezra D."/>
            <person name="Gonzalez J."/>
            <person name="Henrissat B."/>
            <person name="Kuo A."/>
            <person name="Liang C."/>
            <person name="Lipzen A."/>
            <person name="Lutzoni F."/>
            <person name="Magnuson J."/>
            <person name="Mondo S."/>
            <person name="Nolan M."/>
            <person name="Ohm R."/>
            <person name="Pangilinan J."/>
            <person name="Park H.-J."/>
            <person name="Ramirez L."/>
            <person name="Alfaro M."/>
            <person name="Sun H."/>
            <person name="Tritt A."/>
            <person name="Yoshinaga Y."/>
            <person name="Zwiers L.-H."/>
            <person name="Turgeon B."/>
            <person name="Goodwin S."/>
            <person name="Spatafora J."/>
            <person name="Crous P."/>
            <person name="Grigoriev I."/>
        </authorList>
    </citation>
    <scope>NUCLEOTIDE SEQUENCE</scope>
    <source>
        <strain evidence="4">CBS 379.55</strain>
    </source>
</reference>
<evidence type="ECO:0000256" key="1">
    <source>
        <dbReference type="ARBA" id="ARBA00005352"/>
    </source>
</evidence>
<feature type="compositionally biased region" description="Low complexity" evidence="2">
    <location>
        <begin position="770"/>
        <end position="781"/>
    </location>
</feature>
<dbReference type="Proteomes" id="UP000800097">
    <property type="component" value="Unassembled WGS sequence"/>
</dbReference>
<feature type="region of interest" description="Disordered" evidence="2">
    <location>
        <begin position="768"/>
        <end position="800"/>
    </location>
</feature>
<dbReference type="Pfam" id="PF19031">
    <property type="entry name" value="Intu_longin_1"/>
    <property type="match status" value="1"/>
</dbReference>
<dbReference type="PANTHER" id="PTHR13056">
    <property type="entry name" value="VACUOLAR FUSION PROTEIN CCZ1 HOMOLOG-RELATED"/>
    <property type="match status" value="1"/>
</dbReference>
<dbReference type="AlphaFoldDB" id="A0A6A6JZS4"/>
<feature type="region of interest" description="Disordered" evidence="2">
    <location>
        <begin position="452"/>
        <end position="477"/>
    </location>
</feature>
<dbReference type="OrthoDB" id="240546at2759"/>
<name>A0A6A6JZS4_WESOR</name>
<gene>
    <name evidence="4" type="ORF">EI97DRAFT_367135</name>
</gene>
<feature type="region of interest" description="Disordered" evidence="2">
    <location>
        <begin position="343"/>
        <end position="393"/>
    </location>
</feature>
<proteinExistence type="inferred from homology"/>
<dbReference type="RefSeq" id="XP_033658117.1">
    <property type="nucleotide sequence ID" value="XM_033795069.1"/>
</dbReference>
<dbReference type="PANTHER" id="PTHR13056:SF0">
    <property type="entry name" value="VACUOLAR FUSION PROTEIN CCZ1 HOMOLOG-RELATED"/>
    <property type="match status" value="1"/>
</dbReference>
<evidence type="ECO:0000313" key="5">
    <source>
        <dbReference type="Proteomes" id="UP000800097"/>
    </source>
</evidence>
<dbReference type="EMBL" id="ML986484">
    <property type="protein sequence ID" value="KAF2280579.1"/>
    <property type="molecule type" value="Genomic_DNA"/>
</dbReference>
<protein>
    <recommendedName>
        <fullName evidence="3">CCZ1/INTU/HSP4 first Longin domain-containing protein</fullName>
    </recommendedName>
</protein>
<comment type="similarity">
    <text evidence="1">Belongs to the CCZ1 family.</text>
</comment>